<dbReference type="Proteomes" id="UP001265550">
    <property type="component" value="Unassembled WGS sequence"/>
</dbReference>
<dbReference type="EMBL" id="JAVDWE010000001">
    <property type="protein sequence ID" value="MDR7092765.1"/>
    <property type="molecule type" value="Genomic_DNA"/>
</dbReference>
<feature type="domain" description="DUF5666" evidence="2">
    <location>
        <begin position="31"/>
        <end position="92"/>
    </location>
</feature>
<evidence type="ECO:0000256" key="1">
    <source>
        <dbReference type="SAM" id="SignalP"/>
    </source>
</evidence>
<feature type="signal peptide" evidence="1">
    <location>
        <begin position="1"/>
        <end position="27"/>
    </location>
</feature>
<comment type="caution">
    <text evidence="3">The sequence shown here is derived from an EMBL/GenBank/DDBJ whole genome shotgun (WGS) entry which is preliminary data.</text>
</comment>
<protein>
    <recommendedName>
        <fullName evidence="2">DUF5666 domain-containing protein</fullName>
    </recommendedName>
</protein>
<evidence type="ECO:0000313" key="3">
    <source>
        <dbReference type="EMBL" id="MDR7092765.1"/>
    </source>
</evidence>
<reference evidence="3 4" key="1">
    <citation type="submission" date="2023-07" db="EMBL/GenBank/DDBJ databases">
        <title>Sorghum-associated microbial communities from plants grown in Nebraska, USA.</title>
        <authorList>
            <person name="Schachtman D."/>
        </authorList>
    </citation>
    <scope>NUCLEOTIDE SEQUENCE [LARGE SCALE GENOMIC DNA]</scope>
    <source>
        <strain evidence="3 4">BE240</strain>
    </source>
</reference>
<keyword evidence="4" id="KW-1185">Reference proteome</keyword>
<organism evidence="3 4">
    <name type="scientific">Hydrogenophaga laconesensis</name>
    <dbReference type="NCBI Taxonomy" id="1805971"/>
    <lineage>
        <taxon>Bacteria</taxon>
        <taxon>Pseudomonadati</taxon>
        <taxon>Pseudomonadota</taxon>
        <taxon>Betaproteobacteria</taxon>
        <taxon>Burkholderiales</taxon>
        <taxon>Comamonadaceae</taxon>
        <taxon>Hydrogenophaga</taxon>
    </lineage>
</organism>
<evidence type="ECO:0000313" key="4">
    <source>
        <dbReference type="Proteomes" id="UP001265550"/>
    </source>
</evidence>
<proteinExistence type="predicted"/>
<accession>A0ABU1V5U8</accession>
<feature type="chain" id="PRO_5045252789" description="DUF5666 domain-containing protein" evidence="1">
    <location>
        <begin position="28"/>
        <end position="102"/>
    </location>
</feature>
<dbReference type="Pfam" id="PF18914">
    <property type="entry name" value="DUF5666"/>
    <property type="match status" value="1"/>
</dbReference>
<dbReference type="RefSeq" id="WP_204731765.1">
    <property type="nucleotide sequence ID" value="NZ_JAVDWE010000001.1"/>
</dbReference>
<gene>
    <name evidence="3" type="ORF">J2X09_000488</name>
</gene>
<dbReference type="InterPro" id="IPR043724">
    <property type="entry name" value="DUF5666"/>
</dbReference>
<keyword evidence="1" id="KW-0732">Signal</keyword>
<name>A0ABU1V5U8_9BURK</name>
<sequence>MSRIKPSTTRSLMLAAALTLGVGAVHAEDIKGRIQSIDLAARAFTVNSETIYVTDKTDYENDYKRFEDLRQGHYVEVDVDRKDGRLYADDIEYKANARENKQ</sequence>
<evidence type="ECO:0000259" key="2">
    <source>
        <dbReference type="Pfam" id="PF18914"/>
    </source>
</evidence>